<dbReference type="PANTHER" id="PTHR34697">
    <property type="entry name" value="PHOSPHATIDYLGLYCEROL LYSYLTRANSFERASE"/>
    <property type="match status" value="1"/>
</dbReference>
<organism evidence="7">
    <name type="scientific">Agrobacterium tumefaciens</name>
    <dbReference type="NCBI Taxonomy" id="358"/>
    <lineage>
        <taxon>Bacteria</taxon>
        <taxon>Pseudomonadati</taxon>
        <taxon>Pseudomonadota</taxon>
        <taxon>Alphaproteobacteria</taxon>
        <taxon>Hyphomicrobiales</taxon>
        <taxon>Rhizobiaceae</taxon>
        <taxon>Rhizobium/Agrobacterium group</taxon>
        <taxon>Agrobacterium</taxon>
        <taxon>Agrobacterium tumefaciens complex</taxon>
    </lineage>
</organism>
<dbReference type="InterPro" id="IPR024320">
    <property type="entry name" value="LPG_synthase_C"/>
</dbReference>
<dbReference type="AlphaFoldDB" id="P70781"/>
<protein>
    <recommendedName>
        <fullName evidence="6">Phosphatidylglycerol lysyltransferase C-terminal domain-containing protein</fullName>
    </recommendedName>
</protein>
<feature type="domain" description="Phosphatidylglycerol lysyltransferase C-terminal" evidence="6">
    <location>
        <begin position="1"/>
        <end position="72"/>
    </location>
</feature>
<dbReference type="PIR" id="A36922">
    <property type="entry name" value="A36922"/>
</dbReference>
<evidence type="ECO:0000256" key="1">
    <source>
        <dbReference type="ARBA" id="ARBA00004651"/>
    </source>
</evidence>
<evidence type="ECO:0000256" key="3">
    <source>
        <dbReference type="ARBA" id="ARBA00022692"/>
    </source>
</evidence>
<dbReference type="GO" id="GO:0016755">
    <property type="term" value="F:aminoacyltransferase activity"/>
    <property type="evidence" value="ECO:0007669"/>
    <property type="project" value="TreeGrafter"/>
</dbReference>
<reference evidence="7" key="1">
    <citation type="journal article" date="1993" name="J. Bacteriol.">
        <title>Isolation and characterization of a new chromosomal virulence gene of Agrobacterium tumefaciens.</title>
        <authorList>
            <person name="Wirawan I."/>
            <person name="Kang H.W."/>
            <person name="Kojima M."/>
        </authorList>
    </citation>
    <scope>NUCLEOTIDE SEQUENCE</scope>
    <source>
        <strain evidence="7">A208</strain>
    </source>
</reference>
<dbReference type="GO" id="GO:0005886">
    <property type="term" value="C:plasma membrane"/>
    <property type="evidence" value="ECO:0007669"/>
    <property type="project" value="UniProtKB-SubCell"/>
</dbReference>
<keyword evidence="5" id="KW-0472">Membrane</keyword>
<name>P70781_AGRTU</name>
<evidence type="ECO:0000256" key="4">
    <source>
        <dbReference type="ARBA" id="ARBA00022989"/>
    </source>
</evidence>
<dbReference type="InterPro" id="IPR051211">
    <property type="entry name" value="PG_lysyltransferase"/>
</dbReference>
<dbReference type="GO" id="GO:0055091">
    <property type="term" value="P:phospholipid homeostasis"/>
    <property type="evidence" value="ECO:0007669"/>
    <property type="project" value="TreeGrafter"/>
</dbReference>
<evidence type="ECO:0000259" key="6">
    <source>
        <dbReference type="Pfam" id="PF09924"/>
    </source>
</evidence>
<dbReference type="EMBL" id="D13800">
    <property type="protein sequence ID" value="BAA02957.1"/>
    <property type="molecule type" value="Genomic_DNA"/>
</dbReference>
<keyword evidence="4" id="KW-1133">Transmembrane helix</keyword>
<comment type="subcellular location">
    <subcellularLocation>
        <location evidence="1">Cell membrane</location>
        <topology evidence="1">Multi-pass membrane protein</topology>
    </subcellularLocation>
</comment>
<proteinExistence type="predicted"/>
<keyword evidence="3" id="KW-0812">Transmembrane</keyword>
<sequence>MDELQQVSDGWLAHHNTREKRFSLGAFEPDYILSQPVAVLRKDGKITAFANLMVTETKKEATIDLMRFSADARAARWISSSSASCSICARRDMKASISAWRPCPACRSAMPRRSGTVSAARCSSTANVSTTSRDFAPSRQSSTRNGNPVTLLCRTA</sequence>
<dbReference type="PANTHER" id="PTHR34697:SF2">
    <property type="entry name" value="PHOSPHATIDYLGLYCEROL LYSYLTRANSFERASE"/>
    <property type="match status" value="1"/>
</dbReference>
<evidence type="ECO:0000256" key="5">
    <source>
        <dbReference type="ARBA" id="ARBA00023136"/>
    </source>
</evidence>
<evidence type="ECO:0000313" key="7">
    <source>
        <dbReference type="EMBL" id="BAA02957.1"/>
    </source>
</evidence>
<evidence type="ECO:0000256" key="2">
    <source>
        <dbReference type="ARBA" id="ARBA00022475"/>
    </source>
</evidence>
<keyword evidence="2" id="KW-1003">Cell membrane</keyword>
<dbReference type="Pfam" id="PF09924">
    <property type="entry name" value="LPG_synthase_C"/>
    <property type="match status" value="1"/>
</dbReference>
<accession>P70781</accession>